<dbReference type="SUPFAM" id="SSF50692">
    <property type="entry name" value="ADC-like"/>
    <property type="match status" value="1"/>
</dbReference>
<dbReference type="InterPro" id="IPR006656">
    <property type="entry name" value="Mopterin_OxRdtase"/>
</dbReference>
<evidence type="ECO:0000256" key="3">
    <source>
        <dbReference type="ARBA" id="ARBA00023014"/>
    </source>
</evidence>
<dbReference type="EMBL" id="CP136864">
    <property type="protein sequence ID" value="WOJ91923.1"/>
    <property type="molecule type" value="Genomic_DNA"/>
</dbReference>
<gene>
    <name evidence="6" type="ORF">R0135_08980</name>
</gene>
<evidence type="ECO:0000313" key="6">
    <source>
        <dbReference type="EMBL" id="WOJ91923.1"/>
    </source>
</evidence>
<dbReference type="NCBIfam" id="TIGR01701">
    <property type="entry name" value="Fdhalpha-like"/>
    <property type="match status" value="1"/>
</dbReference>
<evidence type="ECO:0000259" key="4">
    <source>
        <dbReference type="Pfam" id="PF00384"/>
    </source>
</evidence>
<dbReference type="Gene3D" id="3.40.50.740">
    <property type="match status" value="1"/>
</dbReference>
<sequence>MTEIVGGGAKKVLYTLKTVRRMGLANSAKALGSKNACKACGLGMGGQQGGMTNEAGEFPSVCNKSVQAQSTDVQPAIPAEFFSHSLHEIRELTPKELEHAGRLARPVFKAAGASHFQELSWDEAMDVAATRMTATDPERAFFYSSGRSSNESGFLLQLLARLWGTNNVNNCSYYCHQATSVGLESTIGTGTSTVELDDLNGCDLIFVIGANPASNHPRFIHKLIACRERGGEVIVINPAKEPGLLRFAAPKSARSMLSGGTEIASAYLQPSIGGDVALFKGLAKAVLSIGSQDTAFVEQYCDGWSEFCADIDATSWDEISAGSGLSRADIERVAGIYAKSKNAVFAWGMGMTHHRFGSQNVEYIANLALLRGMLGRRYAGLLPLRGHSNVQGIGTIGVKPVLAAEVFDNIERELGVRLPRSSGMDTLAALEAADKGEIDVACVVGGNLYAATPDSTWAAKALDRIGLRIHMTTTLNQGHLYGVAGDLLILPVAARDEELQSTTQESMFNYVRLSDGGIHRLEGVRSEVAILADLGHRLMPDAVVDFAGFADHQNVREAIARTIPGMEQLQDIGVAKKEFHVRGRLMHTPKFYTPSGKASFRVRSLPTVNDAQDAYPFLLASVRSEGQFNSIIYEETDSYRYGADRWTVLVSAVDLEALGVKKGDRVDVLSAHGEMRGLNVQSFDLPSGSLLAYYPEANVLTDRERDPRSQTPRFKSIPVRIQRSTVVATDTA</sequence>
<dbReference type="PANTHER" id="PTHR43105:SF4">
    <property type="entry name" value="PROTEIN YDEP"/>
    <property type="match status" value="1"/>
</dbReference>
<evidence type="ECO:0000256" key="1">
    <source>
        <dbReference type="ARBA" id="ARBA00022723"/>
    </source>
</evidence>
<dbReference type="Pfam" id="PF01568">
    <property type="entry name" value="Molydop_binding"/>
    <property type="match status" value="1"/>
</dbReference>
<evidence type="ECO:0000259" key="5">
    <source>
        <dbReference type="Pfam" id="PF01568"/>
    </source>
</evidence>
<proteinExistence type="predicted"/>
<dbReference type="RefSeq" id="WP_407346487.1">
    <property type="nucleotide sequence ID" value="NZ_CP136864.1"/>
</dbReference>
<keyword evidence="2" id="KW-0408">Iron</keyword>
<name>A0ABZ0HYV2_9GAMM</name>
<evidence type="ECO:0000256" key="2">
    <source>
        <dbReference type="ARBA" id="ARBA00023004"/>
    </source>
</evidence>
<dbReference type="InterPro" id="IPR006657">
    <property type="entry name" value="MoPterin_dinucl-bd_dom"/>
</dbReference>
<keyword evidence="3" id="KW-0411">Iron-sulfur</keyword>
<dbReference type="InterPro" id="IPR010046">
    <property type="entry name" value="Mopterin_OxRdtse_a_bac"/>
</dbReference>
<protein>
    <submittedName>
        <fullName evidence="6">FdhF/YdeP family oxidoreductase</fullName>
    </submittedName>
</protein>
<dbReference type="PIRSF" id="PIRSF000144">
    <property type="entry name" value="CbbBc"/>
    <property type="match status" value="1"/>
</dbReference>
<organism evidence="6 7">
    <name type="scientific">Congregibacter variabilis</name>
    <dbReference type="NCBI Taxonomy" id="3081200"/>
    <lineage>
        <taxon>Bacteria</taxon>
        <taxon>Pseudomonadati</taxon>
        <taxon>Pseudomonadota</taxon>
        <taxon>Gammaproteobacteria</taxon>
        <taxon>Cellvibrionales</taxon>
        <taxon>Halieaceae</taxon>
        <taxon>Congregibacter</taxon>
    </lineage>
</organism>
<feature type="domain" description="Molybdopterin dinucleotide-binding" evidence="5">
    <location>
        <begin position="617"/>
        <end position="717"/>
    </location>
</feature>
<dbReference type="InterPro" id="IPR009010">
    <property type="entry name" value="Asp_de-COase-like_dom_sf"/>
</dbReference>
<accession>A0ABZ0HYV2</accession>
<dbReference type="InterPro" id="IPR050123">
    <property type="entry name" value="Prok_molybdopt-oxidoreductase"/>
</dbReference>
<keyword evidence="1" id="KW-0479">Metal-binding</keyword>
<dbReference type="Gene3D" id="3.40.228.10">
    <property type="entry name" value="Dimethylsulfoxide Reductase, domain 2"/>
    <property type="match status" value="1"/>
</dbReference>
<dbReference type="PANTHER" id="PTHR43105">
    <property type="entry name" value="RESPIRATORY NITRATE REDUCTASE"/>
    <property type="match status" value="1"/>
</dbReference>
<feature type="domain" description="Molybdopterin oxidoreductase" evidence="4">
    <location>
        <begin position="102"/>
        <end position="464"/>
    </location>
</feature>
<keyword evidence="7" id="KW-1185">Reference proteome</keyword>
<reference evidence="6 7" key="1">
    <citation type="submission" date="2023-10" db="EMBL/GenBank/DDBJ databases">
        <title>Two novel species belonging to the OM43/NOR5 clade.</title>
        <authorList>
            <person name="Park M."/>
        </authorList>
    </citation>
    <scope>NUCLEOTIDE SEQUENCE [LARGE SCALE GENOMIC DNA]</scope>
    <source>
        <strain evidence="6 7">IMCC43200</strain>
    </source>
</reference>
<dbReference type="SUPFAM" id="SSF53706">
    <property type="entry name" value="Formate dehydrogenase/DMSO reductase, domains 1-3"/>
    <property type="match status" value="1"/>
</dbReference>
<evidence type="ECO:0000313" key="7">
    <source>
        <dbReference type="Proteomes" id="UP001626537"/>
    </source>
</evidence>
<dbReference type="Proteomes" id="UP001626537">
    <property type="component" value="Chromosome"/>
</dbReference>
<dbReference type="Gene3D" id="2.40.40.20">
    <property type="match status" value="1"/>
</dbReference>
<dbReference type="Pfam" id="PF00384">
    <property type="entry name" value="Molybdopterin"/>
    <property type="match status" value="1"/>
</dbReference>